<organism evidence="2 3">
    <name type="scientific">Enorma massiliensis</name>
    <dbReference type="NCBI Taxonomy" id="1472761"/>
    <lineage>
        <taxon>Bacteria</taxon>
        <taxon>Bacillati</taxon>
        <taxon>Actinomycetota</taxon>
        <taxon>Coriobacteriia</taxon>
        <taxon>Coriobacteriales</taxon>
        <taxon>Coriobacteriaceae</taxon>
        <taxon>Enorma</taxon>
    </lineage>
</organism>
<name>A0A1Y3U8Y4_9ACTN</name>
<protein>
    <submittedName>
        <fullName evidence="2">Uncharacterized protein</fullName>
    </submittedName>
</protein>
<dbReference type="Pfam" id="PF21983">
    <property type="entry name" value="NikA-like"/>
    <property type="match status" value="1"/>
</dbReference>
<dbReference type="GO" id="GO:0006355">
    <property type="term" value="P:regulation of DNA-templated transcription"/>
    <property type="evidence" value="ECO:0007669"/>
    <property type="project" value="InterPro"/>
</dbReference>
<evidence type="ECO:0000313" key="3">
    <source>
        <dbReference type="Proteomes" id="UP000196560"/>
    </source>
</evidence>
<dbReference type="AlphaFoldDB" id="A0A1Y3U8Y4"/>
<reference evidence="3" key="1">
    <citation type="submission" date="2017-04" db="EMBL/GenBank/DDBJ databases">
        <title>Function of individual gut microbiota members based on whole genome sequencing of pure cultures obtained from chicken caecum.</title>
        <authorList>
            <person name="Medvecky M."/>
            <person name="Cejkova D."/>
            <person name="Polansky O."/>
            <person name="Karasova D."/>
            <person name="Kubasova T."/>
            <person name="Cizek A."/>
            <person name="Rychlik I."/>
        </authorList>
    </citation>
    <scope>NUCLEOTIDE SEQUENCE [LARGE SCALE GENOMIC DNA]</scope>
    <source>
        <strain evidence="3">An70</strain>
    </source>
</reference>
<proteinExistence type="predicted"/>
<dbReference type="InterPro" id="IPR010985">
    <property type="entry name" value="Ribbon_hlx_hlx"/>
</dbReference>
<feature type="coiled-coil region" evidence="1">
    <location>
        <begin position="84"/>
        <end position="115"/>
    </location>
</feature>
<sequence>MTGRLGRTSRIEVRLTPSEESRIRARAEASGLSLSAFIRRAALSGGAPTFAADTRVLMTLYTELRRCGNNANQLARAFNSRKANDAAVNAATSALNELERATRRIADELSRAKGQP</sequence>
<evidence type="ECO:0000313" key="2">
    <source>
        <dbReference type="EMBL" id="OUN41800.1"/>
    </source>
</evidence>
<dbReference type="SUPFAM" id="SSF47598">
    <property type="entry name" value="Ribbon-helix-helix"/>
    <property type="match status" value="1"/>
</dbReference>
<evidence type="ECO:0000256" key="1">
    <source>
        <dbReference type="SAM" id="Coils"/>
    </source>
</evidence>
<dbReference type="Gene3D" id="1.10.1220.10">
    <property type="entry name" value="Met repressor-like"/>
    <property type="match status" value="1"/>
</dbReference>
<keyword evidence="3" id="KW-1185">Reference proteome</keyword>
<dbReference type="InterPro" id="IPR013321">
    <property type="entry name" value="Arc_rbn_hlx_hlx"/>
</dbReference>
<dbReference type="EMBL" id="NFHO01000011">
    <property type="protein sequence ID" value="OUN41800.1"/>
    <property type="molecule type" value="Genomic_DNA"/>
</dbReference>
<dbReference type="RefSeq" id="WP_087186930.1">
    <property type="nucleotide sequence ID" value="NZ_NFHO01000011.1"/>
</dbReference>
<comment type="caution">
    <text evidence="2">The sequence shown here is derived from an EMBL/GenBank/DDBJ whole genome shotgun (WGS) entry which is preliminary data.</text>
</comment>
<keyword evidence="1" id="KW-0175">Coiled coil</keyword>
<gene>
    <name evidence="2" type="ORF">B5G21_09175</name>
</gene>
<accession>A0A1Y3U8Y4</accession>
<dbReference type="Proteomes" id="UP000196560">
    <property type="component" value="Unassembled WGS sequence"/>
</dbReference>
<dbReference type="InterPro" id="IPR053842">
    <property type="entry name" value="NikA-like"/>
</dbReference>